<dbReference type="Pfam" id="PF06812">
    <property type="entry name" value="ImpA_N"/>
    <property type="match status" value="1"/>
</dbReference>
<accession>A0A964E0B3</accession>
<dbReference type="NCBIfam" id="TIGR03363">
    <property type="entry name" value="VI_chp_8"/>
    <property type="match status" value="1"/>
</dbReference>
<keyword evidence="3" id="KW-1185">Reference proteome</keyword>
<dbReference type="RefSeq" id="WP_227322635.1">
    <property type="nucleotide sequence ID" value="NZ_JAESVB010000009.1"/>
</dbReference>
<gene>
    <name evidence="2" type="primary">tssA</name>
    <name evidence="2" type="ORF">ASILVAE211_17415</name>
</gene>
<organism evidence="2 3">
    <name type="scientific">Acidisoma silvae</name>
    <dbReference type="NCBI Taxonomy" id="2802396"/>
    <lineage>
        <taxon>Bacteria</taxon>
        <taxon>Pseudomonadati</taxon>
        <taxon>Pseudomonadota</taxon>
        <taxon>Alphaproteobacteria</taxon>
        <taxon>Acetobacterales</taxon>
        <taxon>Acidocellaceae</taxon>
        <taxon>Acidisoma</taxon>
    </lineage>
</organism>
<comment type="caution">
    <text evidence="2">The sequence shown here is derived from an EMBL/GenBank/DDBJ whole genome shotgun (WGS) entry which is preliminary data.</text>
</comment>
<proteinExistence type="predicted"/>
<dbReference type="InterPro" id="IPR017740">
    <property type="entry name" value="TssA-like"/>
</dbReference>
<evidence type="ECO:0000313" key="3">
    <source>
        <dbReference type="Proteomes" id="UP000708298"/>
    </source>
</evidence>
<reference evidence="2" key="2">
    <citation type="submission" date="2021-01" db="EMBL/GenBank/DDBJ databases">
        <authorList>
            <person name="Mieszkin S."/>
            <person name="Pouder E."/>
            <person name="Alain K."/>
        </authorList>
    </citation>
    <scope>NUCLEOTIDE SEQUENCE</scope>
    <source>
        <strain evidence="2">HW T2.11</strain>
    </source>
</reference>
<evidence type="ECO:0000259" key="1">
    <source>
        <dbReference type="Pfam" id="PF06812"/>
    </source>
</evidence>
<dbReference type="InterPro" id="IPR010657">
    <property type="entry name" value="ImpA_N"/>
</dbReference>
<name>A0A964E0B3_9PROT</name>
<reference evidence="2" key="1">
    <citation type="journal article" date="2021" name="Microorganisms">
        <title>Acidisoma silvae sp. nov. and Acidisomacellulosilytica sp. nov., Two Acidophilic Bacteria Isolated from Decaying Wood, Hydrolyzing Cellulose and Producing Poly-3-hydroxybutyrate.</title>
        <authorList>
            <person name="Mieszkin S."/>
            <person name="Pouder E."/>
            <person name="Uroz S."/>
            <person name="Simon-Colin C."/>
            <person name="Alain K."/>
        </authorList>
    </citation>
    <scope>NUCLEOTIDE SEQUENCE</scope>
    <source>
        <strain evidence="2">HW T2.11</strain>
    </source>
</reference>
<dbReference type="AlphaFoldDB" id="A0A964E0B3"/>
<dbReference type="EMBL" id="JAESVB010000009">
    <property type="protein sequence ID" value="MCB8876977.1"/>
    <property type="molecule type" value="Genomic_DNA"/>
</dbReference>
<feature type="domain" description="ImpA N-terminal" evidence="1">
    <location>
        <begin position="19"/>
        <end position="146"/>
    </location>
</feature>
<dbReference type="Proteomes" id="UP000708298">
    <property type="component" value="Unassembled WGS sequence"/>
</dbReference>
<sequence length="378" mass="41031">MEPNAHNLAHSVALALLVPFDSDAPAGVDPRGDTSPLSRYFRLRDARADARAGERGFEQDGRGVQTDGHWQRVEENARAILIDVGKDLEVAAWLTEALVRRQSLPGLAAGATLMTGLVRDFWSGGLFPSKDEDGEDPRGIPLAGLNGVSGDGTLLQSLRMTVLFYRADQTAVTLWQYEQAEDVEGLGDAARKKRRLAAGIPSLTALDSDARSLGQSHLQATRDDAVAALIAWDSLGKEMDAVLGVDAPPTSRIAGILQKIIRVADKLAPRQLGTVDPSTAPAEDAMLMDITDPNDLEKQTIIADNTTTLVTRDDMLRNLLTVAEYFRTHEPHSPLSYALEEAVRRGRMSFFELLQEVVPDLGTRSVILSQLGIRPPEA</sequence>
<evidence type="ECO:0000313" key="2">
    <source>
        <dbReference type="EMBL" id="MCB8876977.1"/>
    </source>
</evidence>
<protein>
    <submittedName>
        <fullName evidence="2">Type VI secretion system protein TssA</fullName>
    </submittedName>
</protein>
<dbReference type="PANTHER" id="PTHR37951">
    <property type="entry name" value="CYTOPLASMIC PROTEIN-RELATED"/>
    <property type="match status" value="1"/>
</dbReference>
<dbReference type="PANTHER" id="PTHR37951:SF1">
    <property type="entry name" value="TYPE VI SECRETION SYSTEM COMPONENT TSSA1"/>
    <property type="match status" value="1"/>
</dbReference>